<dbReference type="HOGENOM" id="CLU_586272_0_0_7"/>
<proteinExistence type="predicted"/>
<reference evidence="1 2" key="1">
    <citation type="journal article" date="2013" name="Environ. Microbiol.">
        <title>Complete genome, catabolic sub-proteomes and key-metabolites of Desulfobacula toluolica Tol2, a marine, aromatic compound-degrading, sulfate-reducing bacterium.</title>
        <authorList>
            <person name="Wohlbrand L."/>
            <person name="Jacob J.H."/>
            <person name="Kube M."/>
            <person name="Mussmann M."/>
            <person name="Jarling R."/>
            <person name="Beck A."/>
            <person name="Amann R."/>
            <person name="Wilkes H."/>
            <person name="Reinhardt R."/>
            <person name="Rabus R."/>
        </authorList>
    </citation>
    <scope>NUCLEOTIDE SEQUENCE [LARGE SCALE GENOMIC DNA]</scope>
    <source>
        <strain evidence="2">DSM 7467 / Tol2</strain>
    </source>
</reference>
<organism evidence="1 2">
    <name type="scientific">Desulfobacula toluolica (strain DSM 7467 / Tol2)</name>
    <dbReference type="NCBI Taxonomy" id="651182"/>
    <lineage>
        <taxon>Bacteria</taxon>
        <taxon>Pseudomonadati</taxon>
        <taxon>Thermodesulfobacteriota</taxon>
        <taxon>Desulfobacteria</taxon>
        <taxon>Desulfobacterales</taxon>
        <taxon>Desulfobacteraceae</taxon>
        <taxon>Desulfobacula</taxon>
    </lineage>
</organism>
<gene>
    <name evidence="1" type="ordered locus">TOL2_C09610</name>
</gene>
<evidence type="ECO:0000313" key="1">
    <source>
        <dbReference type="EMBL" id="CCK79126.1"/>
    </source>
</evidence>
<evidence type="ECO:0000313" key="2">
    <source>
        <dbReference type="Proteomes" id="UP000007347"/>
    </source>
</evidence>
<dbReference type="PATRIC" id="fig|651182.5.peg.1153"/>
<dbReference type="OrthoDB" id="5422541at2"/>
<name>K0NDX6_DESTT</name>
<dbReference type="RefSeq" id="WP_014956476.1">
    <property type="nucleotide sequence ID" value="NC_018645.1"/>
</dbReference>
<protein>
    <submittedName>
        <fullName evidence="1">Conserved uncharacterized protein</fullName>
    </submittedName>
</protein>
<dbReference type="Proteomes" id="UP000007347">
    <property type="component" value="Chromosome"/>
</dbReference>
<keyword evidence="2" id="KW-1185">Reference proteome</keyword>
<dbReference type="EMBL" id="FO203503">
    <property type="protein sequence ID" value="CCK79126.1"/>
    <property type="molecule type" value="Genomic_DNA"/>
</dbReference>
<dbReference type="KEGG" id="dto:TOL2_C09610"/>
<dbReference type="AlphaFoldDB" id="K0NDX6"/>
<dbReference type="STRING" id="651182.TOL2_C09610"/>
<sequence length="466" mass="54346">MISMTIGRTFLTAFNKKYNKSYTSKQFFETVFFELFFNHPKYMLWQTNSPFVQMKKGQKPHLLREEDRIEKLNNLAEKITTGDRDASIAIGFPASEANEFATTSGLVSDIDIPADEFGIYDSWIGAGLGIGVSGGYCIFFNDPEILLTLYDGWQVYRGFLNENSIDKLAPNKINTWNGQWLNYYHGKKFRKGFDFGVLDNMKMFSHDKQGNILINTVKWSQLFFNLSSKFPDQTLMGYLYSLGQTNKTIGFIPFHFQQARRIKDFYKILFGKNNAIKDSRAYEEMFGIHIKRACELGAIGLHALQPKDLKKYFKQGKTPNFKKTAIPVLKKGESAEDFQTRKQKASNKEYEKVILFRTYKTWLVAMLTKNKEDMLDYTEKIARALHEYREDGRKTDRKNLIEKELLIAASRKKFIDALAVVIKDVQSEYLEIIRELKKRVHLMTSEDFAYFVVLLRFDYAYEERNI</sequence>
<accession>K0NDX6</accession>